<name>A0A1V4SKN8_RUMHU</name>
<evidence type="ECO:0000313" key="4">
    <source>
        <dbReference type="Proteomes" id="UP000191554"/>
    </source>
</evidence>
<protein>
    <submittedName>
        <fullName evidence="3">tRNA3(Ser)-specific nuclease WapA</fullName>
        <ecNumber evidence="3">3.1.-.-</ecNumber>
    </submittedName>
</protein>
<dbReference type="STRING" id="48256.CLHUN_17580"/>
<dbReference type="Proteomes" id="UP000191554">
    <property type="component" value="Unassembled WGS sequence"/>
</dbReference>
<dbReference type="EC" id="3.1.-.-" evidence="3"/>
<sequence>MDKNGSLLKMNYDVLGRLLAKSVENSENPAVNSSYSYTYTLTGNVNTMNGGGTGTAYYYDDLGRLVKEVLSNGVTKEYTYDAANNRKSLAVKQNGAVKTNTAYTYDNMNRLEKVFENGLLTATYAYDANGNRQSLTYSNGNKTTYRYNAANKLEAITNMKDTMWYFDTDNYIAKFKW</sequence>
<dbReference type="PANTHER" id="PTHR32305">
    <property type="match status" value="1"/>
</dbReference>
<reference evidence="3 4" key="1">
    <citation type="submission" date="2017-03" db="EMBL/GenBank/DDBJ databases">
        <title>Genome sequence of Clostridium hungatei DSM 14427.</title>
        <authorList>
            <person name="Poehlein A."/>
            <person name="Daniel R."/>
        </authorList>
    </citation>
    <scope>NUCLEOTIDE SEQUENCE [LARGE SCALE GENOMIC DNA]</scope>
    <source>
        <strain evidence="3 4">DSM 14427</strain>
    </source>
</reference>
<dbReference type="InterPro" id="IPR050708">
    <property type="entry name" value="T6SS_VgrG/RHS"/>
</dbReference>
<dbReference type="AlphaFoldDB" id="A0A1V4SKN8"/>
<keyword evidence="3" id="KW-0378">Hydrolase</keyword>
<dbReference type="PANTHER" id="PTHR32305:SF15">
    <property type="entry name" value="PROTEIN RHSA-RELATED"/>
    <property type="match status" value="1"/>
</dbReference>
<dbReference type="InterPro" id="IPR006530">
    <property type="entry name" value="YD"/>
</dbReference>
<comment type="caution">
    <text evidence="3">The sequence shown here is derived from an EMBL/GenBank/DDBJ whole genome shotgun (WGS) entry which is preliminary data.</text>
</comment>
<evidence type="ECO:0000259" key="2">
    <source>
        <dbReference type="Pfam" id="PF25023"/>
    </source>
</evidence>
<dbReference type="Gene3D" id="2.180.10.10">
    <property type="entry name" value="RHS repeat-associated core"/>
    <property type="match status" value="1"/>
</dbReference>
<dbReference type="NCBIfam" id="TIGR01643">
    <property type="entry name" value="YD_repeat_2x"/>
    <property type="match status" value="2"/>
</dbReference>
<dbReference type="InterPro" id="IPR056823">
    <property type="entry name" value="TEN-like_YD-shell"/>
</dbReference>
<proteinExistence type="predicted"/>
<accession>A0A1V4SKN8</accession>
<dbReference type="GO" id="GO:0016787">
    <property type="term" value="F:hydrolase activity"/>
    <property type="evidence" value="ECO:0007669"/>
    <property type="project" value="UniProtKB-KW"/>
</dbReference>
<gene>
    <name evidence="3" type="primary">wapA_2</name>
    <name evidence="3" type="ORF">CLHUN_17580</name>
</gene>
<feature type="domain" description="Teneurin-like YD-shell" evidence="2">
    <location>
        <begin position="76"/>
        <end position="175"/>
    </location>
</feature>
<organism evidence="3 4">
    <name type="scientific">Ruminiclostridium hungatei</name>
    <name type="common">Clostridium hungatei</name>
    <dbReference type="NCBI Taxonomy" id="48256"/>
    <lineage>
        <taxon>Bacteria</taxon>
        <taxon>Bacillati</taxon>
        <taxon>Bacillota</taxon>
        <taxon>Clostridia</taxon>
        <taxon>Eubacteriales</taxon>
        <taxon>Oscillospiraceae</taxon>
        <taxon>Ruminiclostridium</taxon>
    </lineage>
</organism>
<keyword evidence="4" id="KW-1185">Reference proteome</keyword>
<evidence type="ECO:0000256" key="1">
    <source>
        <dbReference type="ARBA" id="ARBA00022737"/>
    </source>
</evidence>
<dbReference type="Pfam" id="PF25023">
    <property type="entry name" value="TEN_YD-shell"/>
    <property type="match status" value="1"/>
</dbReference>
<dbReference type="EMBL" id="MZGX01000009">
    <property type="protein sequence ID" value="OPX44459.1"/>
    <property type="molecule type" value="Genomic_DNA"/>
</dbReference>
<evidence type="ECO:0000313" key="3">
    <source>
        <dbReference type="EMBL" id="OPX44459.1"/>
    </source>
</evidence>
<keyword evidence="1" id="KW-0677">Repeat</keyword>